<keyword evidence="4 8" id="KW-0812">Transmembrane</keyword>
<dbReference type="AlphaFoldDB" id="A0A3D2SIF0"/>
<feature type="transmembrane region" description="Helical" evidence="8">
    <location>
        <begin position="95"/>
        <end position="115"/>
    </location>
</feature>
<comment type="similarity">
    <text evidence="7">Belongs to the ThrE exporter (TC 2.A.79) family.</text>
</comment>
<sequence length="174" mass="19244">MDYEFIQAIIYDGLFAAVAAIGFAIISNPPRKALAISAFLAAVGHGLRYFLLHTEMFTMDIATASFCAAVSIGLLAIPFAKFIHCPAEVFSFPSLLPMIPGMFAYKSILALTKFMQSTDQTASFNYIEQFFRNGITTIFVLFALVVGAAIPVFIFHRQSFTATRFMNKLVNKNK</sequence>
<dbReference type="PANTHER" id="PTHR34390:SF1">
    <property type="entry name" value="SUCCINATE TRANSPORTER SUBUNIT YJJB-RELATED"/>
    <property type="match status" value="1"/>
</dbReference>
<keyword evidence="6 8" id="KW-0472">Membrane</keyword>
<feature type="transmembrane region" description="Helical" evidence="8">
    <location>
        <begin position="6"/>
        <end position="26"/>
    </location>
</feature>
<evidence type="ECO:0000256" key="5">
    <source>
        <dbReference type="ARBA" id="ARBA00022989"/>
    </source>
</evidence>
<evidence type="ECO:0000256" key="1">
    <source>
        <dbReference type="ARBA" id="ARBA00004651"/>
    </source>
</evidence>
<keyword evidence="5 8" id="KW-1133">Transmembrane helix</keyword>
<dbReference type="Proteomes" id="UP000263098">
    <property type="component" value="Unassembled WGS sequence"/>
</dbReference>
<dbReference type="InterPro" id="IPR050539">
    <property type="entry name" value="ThrE_Dicarb/AminoAcid_Exp"/>
</dbReference>
<gene>
    <name evidence="10" type="ORF">DHW31_07805</name>
</gene>
<organism evidence="10 11">
    <name type="scientific">Bacteroides graminisolvens</name>
    <dbReference type="NCBI Taxonomy" id="477666"/>
    <lineage>
        <taxon>Bacteria</taxon>
        <taxon>Pseudomonadati</taxon>
        <taxon>Bacteroidota</taxon>
        <taxon>Bacteroidia</taxon>
        <taxon>Bacteroidales</taxon>
        <taxon>Bacteroidaceae</taxon>
        <taxon>Bacteroides</taxon>
    </lineage>
</organism>
<evidence type="ECO:0000259" key="9">
    <source>
        <dbReference type="Pfam" id="PF12821"/>
    </source>
</evidence>
<evidence type="ECO:0000256" key="2">
    <source>
        <dbReference type="ARBA" id="ARBA00022475"/>
    </source>
</evidence>
<dbReference type="InterPro" id="IPR024528">
    <property type="entry name" value="ThrE_2"/>
</dbReference>
<dbReference type="GO" id="GO:0005886">
    <property type="term" value="C:plasma membrane"/>
    <property type="evidence" value="ECO:0007669"/>
    <property type="project" value="UniProtKB-SubCell"/>
</dbReference>
<evidence type="ECO:0000313" key="11">
    <source>
        <dbReference type="Proteomes" id="UP000263098"/>
    </source>
</evidence>
<comment type="caution">
    <text evidence="10">The sequence shown here is derived from an EMBL/GenBank/DDBJ whole genome shotgun (WGS) entry which is preliminary data.</text>
</comment>
<comment type="subcellular location">
    <subcellularLocation>
        <location evidence="1">Cell membrane</location>
        <topology evidence="1">Multi-pass membrane protein</topology>
    </subcellularLocation>
</comment>
<feature type="transmembrane region" description="Helical" evidence="8">
    <location>
        <begin position="33"/>
        <end position="51"/>
    </location>
</feature>
<evidence type="ECO:0000313" key="10">
    <source>
        <dbReference type="EMBL" id="HCK24666.1"/>
    </source>
</evidence>
<dbReference type="Pfam" id="PF12821">
    <property type="entry name" value="ThrE_2"/>
    <property type="match status" value="1"/>
</dbReference>
<keyword evidence="3" id="KW-0997">Cell inner membrane</keyword>
<dbReference type="PANTHER" id="PTHR34390">
    <property type="entry name" value="UPF0442 PROTEIN YJJB-RELATED"/>
    <property type="match status" value="1"/>
</dbReference>
<keyword evidence="2" id="KW-1003">Cell membrane</keyword>
<dbReference type="GO" id="GO:0015744">
    <property type="term" value="P:succinate transport"/>
    <property type="evidence" value="ECO:0007669"/>
    <property type="project" value="TreeGrafter"/>
</dbReference>
<evidence type="ECO:0000256" key="7">
    <source>
        <dbReference type="ARBA" id="ARBA00034125"/>
    </source>
</evidence>
<feature type="transmembrane region" description="Helical" evidence="8">
    <location>
        <begin position="63"/>
        <end position="83"/>
    </location>
</feature>
<dbReference type="EMBL" id="DPVG01000280">
    <property type="protein sequence ID" value="HCK24666.1"/>
    <property type="molecule type" value="Genomic_DNA"/>
</dbReference>
<feature type="domain" description="Threonine/Serine exporter ThrE" evidence="9">
    <location>
        <begin position="13"/>
        <end position="153"/>
    </location>
</feature>
<evidence type="ECO:0000256" key="6">
    <source>
        <dbReference type="ARBA" id="ARBA00023136"/>
    </source>
</evidence>
<proteinExistence type="inferred from homology"/>
<reference evidence="10 11" key="1">
    <citation type="journal article" date="2018" name="Nat. Biotechnol.">
        <title>A standardized bacterial taxonomy based on genome phylogeny substantially revises the tree of life.</title>
        <authorList>
            <person name="Parks D.H."/>
            <person name="Chuvochina M."/>
            <person name="Waite D.W."/>
            <person name="Rinke C."/>
            <person name="Skarshewski A."/>
            <person name="Chaumeil P.A."/>
            <person name="Hugenholtz P."/>
        </authorList>
    </citation>
    <scope>NUCLEOTIDE SEQUENCE [LARGE SCALE GENOMIC DNA]</scope>
    <source>
        <strain evidence="10">UBA9667</strain>
    </source>
</reference>
<evidence type="ECO:0000256" key="8">
    <source>
        <dbReference type="SAM" id="Phobius"/>
    </source>
</evidence>
<name>A0A3D2SIF0_9BACE</name>
<accession>A0A3D2SIF0</accession>
<evidence type="ECO:0000256" key="3">
    <source>
        <dbReference type="ARBA" id="ARBA00022519"/>
    </source>
</evidence>
<evidence type="ECO:0000256" key="4">
    <source>
        <dbReference type="ARBA" id="ARBA00022692"/>
    </source>
</evidence>
<feature type="transmembrane region" description="Helical" evidence="8">
    <location>
        <begin position="135"/>
        <end position="156"/>
    </location>
</feature>
<protein>
    <recommendedName>
        <fullName evidence="9">Threonine/Serine exporter ThrE domain-containing protein</fullName>
    </recommendedName>
</protein>